<name>A0A3R7G2T2_CLOSI</name>
<dbReference type="InterPro" id="IPR001810">
    <property type="entry name" value="F-box_dom"/>
</dbReference>
<keyword evidence="3" id="KW-1185">Reference proteome</keyword>
<dbReference type="InterPro" id="IPR036047">
    <property type="entry name" value="F-box-like_dom_sf"/>
</dbReference>
<feature type="compositionally biased region" description="Polar residues" evidence="1">
    <location>
        <begin position="240"/>
        <end position="256"/>
    </location>
</feature>
<dbReference type="STRING" id="79923.A0A3R7G2T2"/>
<evidence type="ECO:0000256" key="1">
    <source>
        <dbReference type="SAM" id="MobiDB-lite"/>
    </source>
</evidence>
<gene>
    <name evidence="2" type="ORF">CSKR_104115</name>
</gene>
<evidence type="ECO:0000313" key="3">
    <source>
        <dbReference type="Proteomes" id="UP000286415"/>
    </source>
</evidence>
<dbReference type="Gene3D" id="1.20.1280.50">
    <property type="match status" value="1"/>
</dbReference>
<evidence type="ECO:0000313" key="2">
    <source>
        <dbReference type="EMBL" id="KAG5448688.1"/>
    </source>
</evidence>
<organism evidence="2 3">
    <name type="scientific">Clonorchis sinensis</name>
    <name type="common">Chinese liver fluke</name>
    <dbReference type="NCBI Taxonomy" id="79923"/>
    <lineage>
        <taxon>Eukaryota</taxon>
        <taxon>Metazoa</taxon>
        <taxon>Spiralia</taxon>
        <taxon>Lophotrochozoa</taxon>
        <taxon>Platyhelminthes</taxon>
        <taxon>Trematoda</taxon>
        <taxon>Digenea</taxon>
        <taxon>Opisthorchiida</taxon>
        <taxon>Opisthorchiata</taxon>
        <taxon>Opisthorchiidae</taxon>
        <taxon>Clonorchis</taxon>
    </lineage>
</organism>
<comment type="caution">
    <text evidence="2">The sequence shown here is derived from an EMBL/GenBank/DDBJ whole genome shotgun (WGS) entry which is preliminary data.</text>
</comment>
<reference evidence="2 3" key="2">
    <citation type="journal article" date="2021" name="Genomics">
        <title>High-quality reference genome for Clonorchis sinensis.</title>
        <authorList>
            <person name="Young N.D."/>
            <person name="Stroehlein A.J."/>
            <person name="Kinkar L."/>
            <person name="Wang T."/>
            <person name="Sohn W.M."/>
            <person name="Chang B.C.H."/>
            <person name="Kaur P."/>
            <person name="Weisz D."/>
            <person name="Dudchenko O."/>
            <person name="Aiden E.L."/>
            <person name="Korhonen P.K."/>
            <person name="Gasser R.B."/>
        </authorList>
    </citation>
    <scope>NUCLEOTIDE SEQUENCE [LARGE SCALE GENOMIC DNA]</scope>
    <source>
        <strain evidence="2">Cs-k2</strain>
    </source>
</reference>
<dbReference type="InParanoid" id="A0A3R7G2T2"/>
<dbReference type="OrthoDB" id="3219396at2759"/>
<dbReference type="PANTHER" id="PTHR46731">
    <property type="entry name" value="F-BOX ONLY PROTEIN 15"/>
    <property type="match status" value="1"/>
</dbReference>
<reference evidence="2 3" key="1">
    <citation type="journal article" date="2018" name="Biotechnol. Adv.">
        <title>Improved genomic resources and new bioinformatic workflow for the carcinogenic parasite Clonorchis sinensis: Biotechnological implications.</title>
        <authorList>
            <person name="Wang D."/>
            <person name="Korhonen P.K."/>
            <person name="Gasser R.B."/>
            <person name="Young N.D."/>
        </authorList>
    </citation>
    <scope>NUCLEOTIDE SEQUENCE [LARGE SCALE GENOMIC DNA]</scope>
    <source>
        <strain evidence="2">Cs-k2</strain>
    </source>
</reference>
<feature type="region of interest" description="Disordered" evidence="1">
    <location>
        <begin position="656"/>
        <end position="696"/>
    </location>
</feature>
<proteinExistence type="predicted"/>
<protein>
    <submittedName>
        <fullName evidence="2">Uncharacterized protein</fullName>
    </submittedName>
</protein>
<dbReference type="Proteomes" id="UP000286415">
    <property type="component" value="Unassembled WGS sequence"/>
</dbReference>
<dbReference type="GO" id="GO:0019005">
    <property type="term" value="C:SCF ubiquitin ligase complex"/>
    <property type="evidence" value="ECO:0007669"/>
    <property type="project" value="TreeGrafter"/>
</dbReference>
<dbReference type="PROSITE" id="PS50181">
    <property type="entry name" value="FBOX"/>
    <property type="match status" value="1"/>
</dbReference>
<sequence length="901" mass="102137">MDIVISNNATTHRSLDDYQKSVSMEDLPNEILLRIFSYLSAGDLLSCINVSRSWEYIASDGFLWQTKLCHLFGNRWFVVGCEEKPKEVPDFSDLNVIHPSQIYVFLSKYVPVHMLDDHQTLTMHSMENILPVAGALQSARQSLKEAISKWWNRFIHRLSINISRQQNRNTGSLYRFAVFGPGFDQRATNRLFSKLVDTRTKSFEPVNMIPGRMGFGAGLTLRLYAQAQLAAYDSSIQTQSFPKKSTGENSGTSCYKTSPRLGHRMGTRKVLTLPDSNNQTVSTNASTQSGSDTLVHLHEDFVFDLHYIYSLRGHLSQRFKTQLERILSSRIFRHPSSDDPMTDMEVLESLTVTDNMSNILRTLNGIIYALDARDDMKESACLYNELRAVLRGLPEDIAKRIPIFILYIMPKEDINFKPFAPQVRKNSLSNLNNVELPNRDSYSGANYTVSWRGSLLLPISGLRLFELENPWRLQKCASNDIKAVIQGIMWLRERAPPLLALNKSARILDCNGPQTQFCPIYHFVYTTYRYVPLSLVKQSYVTGPEASVPGANAFKSALLPRFIPHWWNEDERNLLHRSTGGVQGGLNQEYRFAVLGSGLDQNLSTNLFARLLNGRVGPFELLQIFPGRLGYGGGLSLRAHGYAQANVLDTSMRPQEASPPIIADDFQSDDGASPRVSSKRTHIYRHRRSKHHSARSPYVEDALDALSVGSGAEDKNQPKDLVFDLVLLYADMNERHNENKDELRRILTSRLFFQPRAPLTGEQMLFELEFREELDPVMKTINGLIYAVESKVLNTHLMYSHYELKAALRKVAPRIPVVVLYISSESESDPNTISESDRNMDQSVLFLLDTLGLCELNHPWRLQKCMDNDLLAILQSALWMRSHLSSGRRGCLGALTTSVVR</sequence>
<feature type="region of interest" description="Disordered" evidence="1">
    <location>
        <begin position="240"/>
        <end position="259"/>
    </location>
</feature>
<dbReference type="EMBL" id="NIRI02000042">
    <property type="protein sequence ID" value="KAG5448688.1"/>
    <property type="molecule type" value="Genomic_DNA"/>
</dbReference>
<dbReference type="Pfam" id="PF12937">
    <property type="entry name" value="F-box-like"/>
    <property type="match status" value="1"/>
</dbReference>
<dbReference type="AlphaFoldDB" id="A0A3R7G2T2"/>
<accession>A0A3R7G2T2</accession>
<dbReference type="PANTHER" id="PTHR46731:SF1">
    <property type="entry name" value="F-BOX ONLY PROTEIN 15"/>
    <property type="match status" value="1"/>
</dbReference>
<dbReference type="SUPFAM" id="SSF81383">
    <property type="entry name" value="F-box domain"/>
    <property type="match status" value="1"/>
</dbReference>
<dbReference type="SMART" id="SM00256">
    <property type="entry name" value="FBOX"/>
    <property type="match status" value="1"/>
</dbReference>
<feature type="compositionally biased region" description="Basic residues" evidence="1">
    <location>
        <begin position="677"/>
        <end position="694"/>
    </location>
</feature>
<dbReference type="Gene3D" id="3.40.50.300">
    <property type="entry name" value="P-loop containing nucleotide triphosphate hydrolases"/>
    <property type="match status" value="3"/>
</dbReference>
<dbReference type="InterPro" id="IPR027417">
    <property type="entry name" value="P-loop_NTPase"/>
</dbReference>